<dbReference type="EMBL" id="CP041242">
    <property type="protein sequence ID" value="QDH69348.1"/>
    <property type="molecule type" value="Genomic_DNA"/>
</dbReference>
<evidence type="ECO:0000256" key="7">
    <source>
        <dbReference type="SAM" id="Phobius"/>
    </source>
</evidence>
<evidence type="ECO:0000256" key="2">
    <source>
        <dbReference type="ARBA" id="ARBA00009773"/>
    </source>
</evidence>
<dbReference type="GO" id="GO:0016020">
    <property type="term" value="C:membrane"/>
    <property type="evidence" value="ECO:0007669"/>
    <property type="project" value="UniProtKB-SubCell"/>
</dbReference>
<evidence type="ECO:0000313" key="9">
    <source>
        <dbReference type="Proteomes" id="UP000317199"/>
    </source>
</evidence>
<feature type="region of interest" description="Disordered" evidence="6">
    <location>
        <begin position="384"/>
        <end position="411"/>
    </location>
</feature>
<name>A0A514BPN3_9GAMM</name>
<feature type="transmembrane region" description="Helical" evidence="7">
    <location>
        <begin position="66"/>
        <end position="90"/>
    </location>
</feature>
<accession>A0A514BPN3</accession>
<feature type="transmembrane region" description="Helical" evidence="7">
    <location>
        <begin position="246"/>
        <end position="273"/>
    </location>
</feature>
<dbReference type="PANTHER" id="PTHR21716">
    <property type="entry name" value="TRANSMEMBRANE PROTEIN"/>
    <property type="match status" value="1"/>
</dbReference>
<evidence type="ECO:0000256" key="4">
    <source>
        <dbReference type="ARBA" id="ARBA00022989"/>
    </source>
</evidence>
<dbReference type="OrthoDB" id="5792512at2"/>
<evidence type="ECO:0000313" key="8">
    <source>
        <dbReference type="EMBL" id="QDH69348.1"/>
    </source>
</evidence>
<organism evidence="8 9">
    <name type="scientific">Marilutibacter alkalisoli</name>
    <dbReference type="NCBI Taxonomy" id="2591633"/>
    <lineage>
        <taxon>Bacteria</taxon>
        <taxon>Pseudomonadati</taxon>
        <taxon>Pseudomonadota</taxon>
        <taxon>Gammaproteobacteria</taxon>
        <taxon>Lysobacterales</taxon>
        <taxon>Lysobacteraceae</taxon>
        <taxon>Marilutibacter</taxon>
    </lineage>
</organism>
<dbReference type="InterPro" id="IPR002549">
    <property type="entry name" value="AI-2E-like"/>
</dbReference>
<feature type="transmembrane region" description="Helical" evidence="7">
    <location>
        <begin position="160"/>
        <end position="180"/>
    </location>
</feature>
<keyword evidence="9" id="KW-1185">Reference proteome</keyword>
<dbReference type="Proteomes" id="UP000317199">
    <property type="component" value="Chromosome"/>
</dbReference>
<reference evidence="8 9" key="1">
    <citation type="submission" date="2019-06" db="EMBL/GenBank/DDBJ databases">
        <title>Lysobacter alkalisoli sp. nov. isolated from saline-alkali soil.</title>
        <authorList>
            <person name="Sun J.-Q."/>
            <person name="Xu L."/>
        </authorList>
    </citation>
    <scope>NUCLEOTIDE SEQUENCE [LARGE SCALE GENOMIC DNA]</scope>
    <source>
        <strain evidence="8 9">SJ-36</strain>
    </source>
</reference>
<protein>
    <submittedName>
        <fullName evidence="8">AI-2E family transporter</fullName>
    </submittedName>
</protein>
<dbReference type="AlphaFoldDB" id="A0A514BPN3"/>
<feature type="transmembrane region" description="Helical" evidence="7">
    <location>
        <begin position="20"/>
        <end position="46"/>
    </location>
</feature>
<evidence type="ECO:0000256" key="6">
    <source>
        <dbReference type="SAM" id="MobiDB-lite"/>
    </source>
</evidence>
<keyword evidence="5 7" id="KW-0472">Membrane</keyword>
<keyword evidence="4 7" id="KW-1133">Transmembrane helix</keyword>
<dbReference type="Pfam" id="PF01594">
    <property type="entry name" value="AI-2E_transport"/>
    <property type="match status" value="1"/>
</dbReference>
<evidence type="ECO:0000256" key="3">
    <source>
        <dbReference type="ARBA" id="ARBA00022692"/>
    </source>
</evidence>
<comment type="subcellular location">
    <subcellularLocation>
        <location evidence="1">Membrane</location>
        <topology evidence="1">Multi-pass membrane protein</topology>
    </subcellularLocation>
</comment>
<keyword evidence="3 7" id="KW-0812">Transmembrane</keyword>
<proteinExistence type="inferred from homology"/>
<feature type="transmembrane region" description="Helical" evidence="7">
    <location>
        <begin position="316"/>
        <end position="347"/>
    </location>
</feature>
<comment type="similarity">
    <text evidence="2">Belongs to the autoinducer-2 exporter (AI-2E) (TC 2.A.86) family.</text>
</comment>
<dbReference type="PANTHER" id="PTHR21716:SF64">
    <property type="entry name" value="AI-2 TRANSPORT PROTEIN TQSA"/>
    <property type="match status" value="1"/>
</dbReference>
<dbReference type="RefSeq" id="WP_141622690.1">
    <property type="nucleotide sequence ID" value="NZ_CP041242.1"/>
</dbReference>
<feature type="transmembrane region" description="Helical" evidence="7">
    <location>
        <begin position="280"/>
        <end position="296"/>
    </location>
</feature>
<dbReference type="GO" id="GO:0055085">
    <property type="term" value="P:transmembrane transport"/>
    <property type="evidence" value="ECO:0007669"/>
    <property type="project" value="TreeGrafter"/>
</dbReference>
<evidence type="ECO:0000256" key="1">
    <source>
        <dbReference type="ARBA" id="ARBA00004141"/>
    </source>
</evidence>
<evidence type="ECO:0000256" key="5">
    <source>
        <dbReference type="ARBA" id="ARBA00023136"/>
    </source>
</evidence>
<feature type="transmembrane region" description="Helical" evidence="7">
    <location>
        <begin position="221"/>
        <end position="240"/>
    </location>
</feature>
<gene>
    <name evidence="8" type="ORF">FKV23_03970</name>
</gene>
<dbReference type="KEGG" id="lyj:FKV23_03970"/>
<sequence length="411" mass="43816">MYANEPMADIARFLKRLQWGVVVLAVLWLIWALGPILSPFVLGALLGWLGDPLVDRLERSGRSRNVAVALVFTLMVLLLVLALLILVPMIERQVVTLLDLLPRVQEWVMGTAMPWIEQRTGVELAGWLDPQAMIGLLREHWQEAGGVAASVFGYVSRSGMAVVAWVANIVLLPLLTFYFLRDWDKLVERVAALVPRDRIGTVSRLAHESNDVLSAFLRGQILVMIALGAIYAVGLTLVGLKVGLLIGLIAGLISFVPYLGTAVGVVLGLIAAFVQPGADFTLVLMVAAVFVAGQMIEGYVLTPRIVGDRIGLHPMAVIFAIMAGGQLFGFIGMLMALPVAAVANVLLRFAQERYTRSRLYAGDAAGDGAMPAVAGTATAAAGGAQPEADGAAVEDMPAGQVAEATTEKESE</sequence>